<dbReference type="AlphaFoldDB" id="A0A075B777"/>
<protein>
    <submittedName>
        <fullName evidence="1">Metallophosphoesterase 1</fullName>
    </submittedName>
</protein>
<evidence type="ECO:0000313" key="2">
    <source>
        <dbReference type="Proteomes" id="UP000005640"/>
    </source>
</evidence>
<evidence type="ECO:0000313" key="1">
    <source>
        <dbReference type="Ensembl" id="ENSP00000467599.1"/>
    </source>
</evidence>
<dbReference type="HOGENOM" id="CLU_3418437_0_0_1"/>
<dbReference type="EMBL" id="AP001269">
    <property type="status" value="NOT_ANNOTATED_CDS"/>
    <property type="molecule type" value="Genomic_DNA"/>
</dbReference>
<dbReference type="Proteomes" id="UP000005640">
    <property type="component" value="Chromosome 18"/>
</dbReference>
<proteinExistence type="predicted"/>
<dbReference type="ExpressionAtlas" id="A0A075B777">
    <property type="expression patterns" value="baseline and differential"/>
</dbReference>
<dbReference type="MassIVE" id="A0A075B777"/>
<dbReference type="OMA" id="LHCMKYP"/>
<dbReference type="Bgee" id="ENSG00000154889">
    <property type="expression patterns" value="Expressed in granulocyte and 196 other cell types or tissues"/>
</dbReference>
<accession>A0A075B777</accession>
<reference evidence="1" key="5">
    <citation type="submission" date="2025-09" db="UniProtKB">
        <authorList>
            <consortium name="Ensembl"/>
        </authorList>
    </citation>
    <scope>IDENTIFICATION</scope>
</reference>
<organism evidence="1 2">
    <name type="scientific">Homo sapiens</name>
    <name type="common">Human</name>
    <dbReference type="NCBI Taxonomy" id="9606"/>
    <lineage>
        <taxon>Eukaryota</taxon>
        <taxon>Metazoa</taxon>
        <taxon>Chordata</taxon>
        <taxon>Craniata</taxon>
        <taxon>Vertebrata</taxon>
        <taxon>Euteleostomi</taxon>
        <taxon>Mammalia</taxon>
        <taxon>Eutheria</taxon>
        <taxon>Euarchontoglires</taxon>
        <taxon>Primates</taxon>
        <taxon>Haplorrhini</taxon>
        <taxon>Catarrhini</taxon>
        <taxon>Hominidae</taxon>
        <taxon>Homo</taxon>
    </lineage>
</organism>
<sequence>MAMIELGFGRQNFHPLKRKSSLLLKL</sequence>
<dbReference type="Ensembl" id="ENST00000593001.5">
    <property type="protein sequence ID" value="ENSP00000467599.1"/>
    <property type="gene ID" value="ENSG00000154889.18"/>
</dbReference>
<dbReference type="VEuPathDB" id="HostDB:ENSG00000154889"/>
<dbReference type="OrthoDB" id="9984693at2759"/>
<reference evidence="1" key="4">
    <citation type="submission" date="2025-08" db="UniProtKB">
        <authorList>
            <consortium name="Ensembl"/>
        </authorList>
    </citation>
    <scope>IDENTIFICATION</scope>
</reference>
<keyword evidence="2" id="KW-1185">Reference proteome</keyword>
<dbReference type="GeneTree" id="ENSGT00390000013236"/>
<dbReference type="ChiTaRS" id="MPPE1">
    <property type="organism name" value="human"/>
</dbReference>
<dbReference type="UCSC" id="uc060nll.1">
    <property type="organism name" value="human"/>
</dbReference>
<name>A0A075B777_HUMAN</name>
<gene>
    <name evidence="1" type="primary">MPPE1</name>
</gene>
<reference evidence="1 2" key="3">
    <citation type="journal article" date="2005" name="Nature">
        <title>DNA sequence and analysis of human chromosome 18.</title>
        <authorList>
            <person name="Nusbaum C."/>
            <person name="Zody M.C."/>
            <person name="Borowsky M.L."/>
            <person name="Kamal M."/>
            <person name="Kodira C.D."/>
            <person name="Taylor T.D."/>
            <person name="Whittaker C.A."/>
            <person name="Chang J.L."/>
            <person name="Cuomo C.A."/>
            <person name="Dewar K."/>
            <person name="FitzGerald M.G."/>
            <person name="Yang X."/>
            <person name="Abouelleil A."/>
            <person name="Allen N.R."/>
            <person name="Anderson S."/>
            <person name="Bloom T."/>
            <person name="Bugalter B."/>
            <person name="Butler J."/>
            <person name="Cook A."/>
            <person name="DeCaprio D."/>
            <person name="Engels R."/>
            <person name="Garber M."/>
            <person name="Gnirke A."/>
            <person name="Hafez N."/>
            <person name="Hall J.L."/>
            <person name="Norman C.H."/>
            <person name="Itoh T."/>
            <person name="Jaffe D.B."/>
            <person name="Kuroki Y."/>
            <person name="Lehoczky J."/>
            <person name="Lui A."/>
            <person name="Macdonald P."/>
            <person name="Mauceli E."/>
            <person name="Mikkelsen T.S."/>
            <person name="Naylor J.W."/>
            <person name="Nicol R."/>
            <person name="Nguyen C."/>
            <person name="Noguchi H."/>
            <person name="O'Leary S.B."/>
            <person name="O'Neill K."/>
            <person name="Piqani B."/>
            <person name="Smith C.L."/>
            <person name="Talamas J.A."/>
            <person name="Topham K."/>
            <person name="Totoki Y."/>
            <person name="Toyoda A."/>
            <person name="Wain H.M."/>
            <person name="Young S.K."/>
            <person name="Zeng Q."/>
            <person name="Zimmer A.R."/>
            <person name="Fujiyama A."/>
            <person name="Hattori M."/>
            <person name="Birren B.W."/>
            <person name="Sakaki Y."/>
            <person name="Lander E.S."/>
        </authorList>
    </citation>
    <scope>NUCLEOTIDE SEQUENCE [LARGE SCALE GENOMIC DNA]</scope>
</reference>
<dbReference type="HGNC" id="HGNC:15988">
    <property type="gene designation" value="MPPE1"/>
</dbReference>
<dbReference type="Ensembl" id="ENST00000593001.5">
    <property type="protein sequence ID" value="ENSP00000467599.1"/>
    <property type="gene ID" value="ENSG00000154889.17"/>
</dbReference>
<reference evidence="1 2" key="2">
    <citation type="journal article" date="2004" name="Nature">
        <title>Finishing the euchromatic sequence of the human genome.</title>
        <authorList>
            <consortium name="International Human Genome Sequencing Consortium"/>
        </authorList>
    </citation>
    <scope>NUCLEOTIDE SEQUENCE [LARGE SCALE GENOMIC DNA]</scope>
</reference>
<reference evidence="1 2" key="1">
    <citation type="journal article" date="2001" name="Nature">
        <title>Initial sequencing and analysis of the human genome.</title>
        <authorList>
            <consortium name="International Human Genome Sequencing Consortium"/>
            <person name="Lander E.S."/>
            <person name="Linton L.M."/>
            <person name="Birren B."/>
            <person name="Nusbaum C."/>
            <person name="Zody M.C."/>
            <person name="Baldwin J."/>
            <person name="Devon K."/>
            <person name="Dewar K."/>
            <person name="Doyle M."/>
            <person name="FitzHugh W."/>
            <person name="Funke R."/>
            <person name="Gage D."/>
            <person name="Harris K."/>
            <person name="Heaford A."/>
            <person name="Howland J."/>
            <person name="Kann L."/>
            <person name="Lehoczky J."/>
            <person name="LeVine R."/>
            <person name="McEwan P."/>
            <person name="McKernan K."/>
            <person name="Meldrim J."/>
            <person name="Mesirov J.P."/>
            <person name="Miranda C."/>
            <person name="Morris W."/>
            <person name="Naylor J."/>
            <person name="Raymond C."/>
            <person name="Rosetti M."/>
            <person name="Santos R."/>
            <person name="Sheridan A."/>
            <person name="Sougnez C."/>
            <person name="Stange-Thomann N."/>
            <person name="Stojanovic N."/>
            <person name="Subramanian A."/>
            <person name="Wyman D."/>
            <person name="Rogers J."/>
            <person name="Sulston J."/>
            <person name="Ainscough R."/>
            <person name="Beck S."/>
            <person name="Bentley D."/>
            <person name="Burton J."/>
            <person name="Clee C."/>
            <person name="Carter N."/>
            <person name="Coulson A."/>
            <person name="Deadman R."/>
            <person name="Deloukas P."/>
            <person name="Dunham A."/>
            <person name="Dunham I."/>
            <person name="Durbin R."/>
            <person name="French L."/>
            <person name="Grafham D."/>
            <person name="Gregory S."/>
            <person name="Hubbard T."/>
            <person name="Humphray S."/>
            <person name="Hunt A."/>
            <person name="Jones M."/>
            <person name="Lloyd C."/>
            <person name="McMurray A."/>
            <person name="Matthews L."/>
            <person name="Mercer S."/>
            <person name="Milne S."/>
            <person name="Mullikin J.C."/>
            <person name="Mungall A."/>
            <person name="Plumb R."/>
            <person name="Ross M."/>
            <person name="Shownkeen R."/>
            <person name="Sims S."/>
            <person name="Waterston R.H."/>
            <person name="Wilson R.K."/>
            <person name="Hillier L.W."/>
            <person name="McPherson J.D."/>
            <person name="Marra M.A."/>
            <person name="Mardis E.R."/>
            <person name="Fulton L.A."/>
            <person name="Chinwalla A.T."/>
            <person name="Pepin K.H."/>
            <person name="Gish W.R."/>
            <person name="Chissoe S.L."/>
            <person name="Wendl M.C."/>
            <person name="Delehaunty K.D."/>
            <person name="Miner T.L."/>
            <person name="Delehaunty A."/>
            <person name="Kramer J.B."/>
            <person name="Cook L.L."/>
            <person name="Fulton R.S."/>
            <person name="Johnson D.L."/>
            <person name="Minx P.J."/>
            <person name="Clifton S.W."/>
            <person name="Hawkins T."/>
            <person name="Branscomb E."/>
            <person name="Predki P."/>
            <person name="Richardson P."/>
            <person name="Wenning S."/>
            <person name="Slezak T."/>
            <person name="Doggett N."/>
            <person name="Cheng J.F."/>
            <person name="Olsen A."/>
            <person name="Lucas S."/>
            <person name="Elkin C."/>
            <person name="Uberbacher E."/>
            <person name="Frazier M."/>
            <person name="Gibbs R.A."/>
            <person name="Muzny D.M."/>
            <person name="Scherer S.E."/>
            <person name="Bouck J.B."/>
            <person name="Sodergren E.J."/>
            <person name="Worley K.C."/>
            <person name="Rives C.M."/>
            <person name="Gorrell J.H."/>
            <person name="Metzker M.L."/>
            <person name="Naylor S.L."/>
            <person name="Kucherlapati R.S."/>
            <person name="Nelson D.L."/>
            <person name="Weinstock G.M."/>
            <person name="Sakaki Y."/>
            <person name="Fujiyama A."/>
            <person name="Hattori M."/>
            <person name="Yada T."/>
            <person name="Toyoda A."/>
            <person name="Itoh T."/>
            <person name="Kawagoe C."/>
            <person name="Watanabe H."/>
            <person name="Totoki Y."/>
            <person name="Taylor T."/>
            <person name="Weissenbach J."/>
            <person name="Heilig R."/>
            <person name="Saurin W."/>
            <person name="Artiguenave F."/>
            <person name="Brottier P."/>
            <person name="Bruls T."/>
            <person name="Pelletier E."/>
            <person name="Robert C."/>
            <person name="Wincker P."/>
            <person name="Smith D.R."/>
            <person name="Doucette-Stamm L."/>
            <person name="Rubenfield M."/>
            <person name="Weinstock K."/>
            <person name="Lee H.M."/>
            <person name="Dubois J."/>
            <person name="Rosenthal A."/>
            <person name="Platzer M."/>
            <person name="Nyakatura G."/>
            <person name="Taudien S."/>
            <person name="Rump A."/>
            <person name="Yang H."/>
            <person name="Yu J."/>
            <person name="Wang J."/>
            <person name="Huang G."/>
            <person name="Gu J."/>
            <person name="Hood L."/>
            <person name="Rowen L."/>
            <person name="Madan A."/>
            <person name="Qin S."/>
            <person name="Davis R.W."/>
            <person name="Federspiel N.A."/>
            <person name="Abola A.P."/>
            <person name="Proctor M.J."/>
            <person name="Myers R.M."/>
            <person name="Schmutz J."/>
            <person name="Dickson M."/>
            <person name="Grimwood J."/>
            <person name="Cox D.R."/>
            <person name="Olson M.V."/>
            <person name="Kaul R."/>
            <person name="Raymond C."/>
            <person name="Shimizu N."/>
            <person name="Kawasaki K."/>
            <person name="Minoshima S."/>
            <person name="Evans G.A."/>
            <person name="Athanasiou M."/>
            <person name="Schultz R."/>
            <person name="Roe B.A."/>
            <person name="Chen F."/>
            <person name="Pan H."/>
            <person name="Ramser J."/>
            <person name="Lehrach H."/>
            <person name="Reinhardt R."/>
            <person name="McCombie W.R."/>
            <person name="de la Bastide M."/>
            <person name="Dedhia N."/>
            <person name="Blocker H."/>
            <person name="Hornischer K."/>
            <person name="Nordsiek G."/>
            <person name="Agarwala R."/>
            <person name="Aravind L."/>
            <person name="Bailey J.A."/>
            <person name="Bateman A."/>
            <person name="Batzoglou S."/>
            <person name="Birney E."/>
            <person name="Bork P."/>
            <person name="Brown D.G."/>
            <person name="Burge C.B."/>
            <person name="Cerutti L."/>
            <person name="Chen H.C."/>
            <person name="Church D."/>
            <person name="Clamp M."/>
            <person name="Copley R.R."/>
            <person name="Doerks T."/>
            <person name="Eddy S.R."/>
            <person name="Eichler E.E."/>
            <person name="Furey T.S."/>
            <person name="Galagan J."/>
            <person name="Gilbert J.G."/>
            <person name="Harmon C."/>
            <person name="Hayashizaki Y."/>
            <person name="Haussler D."/>
            <person name="Hermjakob H."/>
            <person name="Hokamp K."/>
            <person name="Jang W."/>
            <person name="Johnson L.S."/>
            <person name="Jones T.A."/>
            <person name="Kasif S."/>
            <person name="Kaspryzk A."/>
            <person name="Kennedy S."/>
            <person name="Kent W.J."/>
            <person name="Kitts P."/>
            <person name="Koonin E.V."/>
            <person name="Korf I."/>
            <person name="Kulp D."/>
            <person name="Lancet D."/>
            <person name="Lowe T.M."/>
            <person name="McLysaght A."/>
            <person name="Mikkelsen T."/>
            <person name="Moran J.V."/>
            <person name="Mulder N."/>
            <person name="Pollara V.J."/>
            <person name="Ponting C.P."/>
            <person name="Schuler G."/>
            <person name="Schultz J."/>
            <person name="Slater G."/>
            <person name="Smit A.F."/>
            <person name="Stupka E."/>
            <person name="Szustakowski J."/>
            <person name="Thierry-Mieg D."/>
            <person name="Thierry-Mieg J."/>
            <person name="Wagner L."/>
            <person name="Wallis J."/>
            <person name="Wheeler R."/>
            <person name="Williams A."/>
            <person name="Wolf Y.I."/>
            <person name="Wolfe K.H."/>
            <person name="Yang S.P."/>
            <person name="Yeh R.F."/>
            <person name="Collins F."/>
            <person name="Guyer M.S."/>
            <person name="Peterson J."/>
            <person name="Felsenfeld A."/>
            <person name="Wetterstrand K.A."/>
            <person name="Patrinos A."/>
            <person name="Morgan M.J."/>
            <person name="de Jong P."/>
            <person name="Catanese J.J."/>
            <person name="Osoegawa K."/>
            <person name="Shizuya H."/>
            <person name="Choi S."/>
            <person name="Chen Y.J."/>
        </authorList>
    </citation>
    <scope>NUCLEOTIDE SEQUENCE [LARGE SCALE GENOMIC DNA]</scope>
</reference>
<dbReference type="OpenTargets" id="ENSG00000154889"/>